<dbReference type="KEGG" id="lgi:LOTGIDRAFT_88886"/>
<dbReference type="CTD" id="20252813"/>
<keyword evidence="2" id="KW-1003">Cell membrane</keyword>
<protein>
    <recommendedName>
        <fullName evidence="7">G-protein coupled receptors family 1 profile domain-containing protein</fullName>
    </recommendedName>
</protein>
<dbReference type="SUPFAM" id="SSF81321">
    <property type="entry name" value="Family A G protein-coupled receptor-like"/>
    <property type="match status" value="1"/>
</dbReference>
<accession>V3ZM92</accession>
<evidence type="ECO:0000313" key="9">
    <source>
        <dbReference type="Proteomes" id="UP000030746"/>
    </source>
</evidence>
<evidence type="ECO:0000256" key="2">
    <source>
        <dbReference type="ARBA" id="ARBA00022475"/>
    </source>
</evidence>
<feature type="non-terminal residue" evidence="8">
    <location>
        <position position="107"/>
    </location>
</feature>
<keyword evidence="5 6" id="KW-0472">Membrane</keyword>
<dbReference type="Proteomes" id="UP000030746">
    <property type="component" value="Unassembled WGS sequence"/>
</dbReference>
<keyword evidence="4 6" id="KW-1133">Transmembrane helix</keyword>
<name>V3ZM92_LOTGI</name>
<dbReference type="PROSITE" id="PS50262">
    <property type="entry name" value="G_PROTEIN_RECEP_F1_2"/>
    <property type="match status" value="1"/>
</dbReference>
<dbReference type="AlphaFoldDB" id="V3ZM92"/>
<evidence type="ECO:0000256" key="6">
    <source>
        <dbReference type="SAM" id="Phobius"/>
    </source>
</evidence>
<evidence type="ECO:0000256" key="4">
    <source>
        <dbReference type="ARBA" id="ARBA00022989"/>
    </source>
</evidence>
<dbReference type="GO" id="GO:0005886">
    <property type="term" value="C:plasma membrane"/>
    <property type="evidence" value="ECO:0007669"/>
    <property type="project" value="UniProtKB-SubCell"/>
</dbReference>
<evidence type="ECO:0000256" key="1">
    <source>
        <dbReference type="ARBA" id="ARBA00004651"/>
    </source>
</evidence>
<comment type="subcellular location">
    <subcellularLocation>
        <location evidence="1">Cell membrane</location>
        <topology evidence="1">Multi-pass membrane protein</topology>
    </subcellularLocation>
</comment>
<evidence type="ECO:0000259" key="7">
    <source>
        <dbReference type="PROSITE" id="PS50262"/>
    </source>
</evidence>
<dbReference type="OrthoDB" id="6106139at2759"/>
<dbReference type="Pfam" id="PF00001">
    <property type="entry name" value="7tm_1"/>
    <property type="match status" value="1"/>
</dbReference>
<dbReference type="HOGENOM" id="CLU_2216472_0_0_1"/>
<feature type="transmembrane region" description="Helical" evidence="6">
    <location>
        <begin position="7"/>
        <end position="28"/>
    </location>
</feature>
<sequence>QDVCNYFIINLAIADGLIGILEIYNGLYTLLEWKDVHECLLRYGIVNGLNMASVLNIALLTIDKFIKIKYPFKYHFYVTPKRVKILTMLVWIFVLTFSALPAIGWSN</sequence>
<feature type="non-terminal residue" evidence="8">
    <location>
        <position position="1"/>
    </location>
</feature>
<dbReference type="InterPro" id="IPR000276">
    <property type="entry name" value="GPCR_Rhodpsn"/>
</dbReference>
<dbReference type="PANTHER" id="PTHR22750">
    <property type="entry name" value="G-PROTEIN COUPLED RECEPTOR"/>
    <property type="match status" value="1"/>
</dbReference>
<dbReference type="InterPro" id="IPR017452">
    <property type="entry name" value="GPCR_Rhodpsn_7TM"/>
</dbReference>
<dbReference type="GO" id="GO:0004930">
    <property type="term" value="F:G protein-coupled receptor activity"/>
    <property type="evidence" value="ECO:0007669"/>
    <property type="project" value="InterPro"/>
</dbReference>
<reference evidence="8 9" key="1">
    <citation type="journal article" date="2013" name="Nature">
        <title>Insights into bilaterian evolution from three spiralian genomes.</title>
        <authorList>
            <person name="Simakov O."/>
            <person name="Marletaz F."/>
            <person name="Cho S.J."/>
            <person name="Edsinger-Gonzales E."/>
            <person name="Havlak P."/>
            <person name="Hellsten U."/>
            <person name="Kuo D.H."/>
            <person name="Larsson T."/>
            <person name="Lv J."/>
            <person name="Arendt D."/>
            <person name="Savage R."/>
            <person name="Osoegawa K."/>
            <person name="de Jong P."/>
            <person name="Grimwood J."/>
            <person name="Chapman J.A."/>
            <person name="Shapiro H."/>
            <person name="Aerts A."/>
            <person name="Otillar R.P."/>
            <person name="Terry A.Y."/>
            <person name="Boore J.L."/>
            <person name="Grigoriev I.V."/>
            <person name="Lindberg D.R."/>
            <person name="Seaver E.C."/>
            <person name="Weisblat D.A."/>
            <person name="Putnam N.H."/>
            <person name="Rokhsar D.S."/>
        </authorList>
    </citation>
    <scope>NUCLEOTIDE SEQUENCE [LARGE SCALE GENOMIC DNA]</scope>
</reference>
<dbReference type="PRINTS" id="PR00237">
    <property type="entry name" value="GPCRRHODOPSN"/>
</dbReference>
<evidence type="ECO:0000256" key="5">
    <source>
        <dbReference type="ARBA" id="ARBA00023136"/>
    </source>
</evidence>
<feature type="transmembrane region" description="Helical" evidence="6">
    <location>
        <begin position="40"/>
        <end position="62"/>
    </location>
</feature>
<dbReference type="EMBL" id="KB203660">
    <property type="protein sequence ID" value="ESO83565.1"/>
    <property type="molecule type" value="Genomic_DNA"/>
</dbReference>
<dbReference type="RefSeq" id="XP_009065819.1">
    <property type="nucleotide sequence ID" value="XM_009067571.1"/>
</dbReference>
<evidence type="ECO:0000256" key="3">
    <source>
        <dbReference type="ARBA" id="ARBA00022692"/>
    </source>
</evidence>
<feature type="domain" description="G-protein coupled receptors family 1 profile" evidence="7">
    <location>
        <begin position="1"/>
        <end position="107"/>
    </location>
</feature>
<keyword evidence="3 6" id="KW-0812">Transmembrane</keyword>
<organism evidence="8 9">
    <name type="scientific">Lottia gigantea</name>
    <name type="common">Giant owl limpet</name>
    <dbReference type="NCBI Taxonomy" id="225164"/>
    <lineage>
        <taxon>Eukaryota</taxon>
        <taxon>Metazoa</taxon>
        <taxon>Spiralia</taxon>
        <taxon>Lophotrochozoa</taxon>
        <taxon>Mollusca</taxon>
        <taxon>Gastropoda</taxon>
        <taxon>Patellogastropoda</taxon>
        <taxon>Lottioidea</taxon>
        <taxon>Lottiidae</taxon>
        <taxon>Lottia</taxon>
    </lineage>
</organism>
<dbReference type="GeneID" id="20252813"/>
<keyword evidence="9" id="KW-1185">Reference proteome</keyword>
<dbReference type="Gene3D" id="1.20.1070.10">
    <property type="entry name" value="Rhodopsin 7-helix transmembrane proteins"/>
    <property type="match status" value="1"/>
</dbReference>
<proteinExistence type="predicted"/>
<gene>
    <name evidence="8" type="ORF">LOTGIDRAFT_88886</name>
</gene>
<feature type="transmembrane region" description="Helical" evidence="6">
    <location>
        <begin position="83"/>
        <end position="105"/>
    </location>
</feature>
<evidence type="ECO:0000313" key="8">
    <source>
        <dbReference type="EMBL" id="ESO83565.1"/>
    </source>
</evidence>